<dbReference type="Proteomes" id="UP000813385">
    <property type="component" value="Unassembled WGS sequence"/>
</dbReference>
<evidence type="ECO:0000313" key="2">
    <source>
        <dbReference type="EMBL" id="KAH7369455.1"/>
    </source>
</evidence>
<organism evidence="2 3">
    <name type="scientific">Plectosphaerella cucumerina</name>
    <dbReference type="NCBI Taxonomy" id="40658"/>
    <lineage>
        <taxon>Eukaryota</taxon>
        <taxon>Fungi</taxon>
        <taxon>Dikarya</taxon>
        <taxon>Ascomycota</taxon>
        <taxon>Pezizomycotina</taxon>
        <taxon>Sordariomycetes</taxon>
        <taxon>Hypocreomycetidae</taxon>
        <taxon>Glomerellales</taxon>
        <taxon>Plectosphaerellaceae</taxon>
        <taxon>Plectosphaerella</taxon>
    </lineage>
</organism>
<evidence type="ECO:0000313" key="3">
    <source>
        <dbReference type="Proteomes" id="UP000813385"/>
    </source>
</evidence>
<dbReference type="PANTHER" id="PTHR22767">
    <property type="entry name" value="N-TERMINAL ACETYLTRANSFERASE-RELATED"/>
    <property type="match status" value="1"/>
</dbReference>
<dbReference type="OrthoDB" id="1874341at2759"/>
<sequence length="980" mass="108190">MSWIRPRLKRGVDLQLQTAFDDGQWASVIRLAEKRFRTFNDPYFEVVKICAESQLEGPIEKSAALIALQKFVKEGTVIKDVDAIDLLEWAVGDAQDEREFPLTFGPLKTRFVKASPKDRVGGVRCLESCLLHWDLVSAQQIAAILDRSFPQERVYFFWNVVITYMLSTSDQCPADKRKLYGTLALKQMQRASQASATSSGGESDRSVRTEEEVLLLYRILETNGSSEEWQAALAHPQLGPVQQFHRGRKDLFLRALEVCEARGEWQTAYRLCKECLLIAEEGESKANMLACDWVVWDHFLRAASHILPPNPSVIDEVAGVLAAFSAAAGHRPIYLRNILLARVASAFRLGGPENRIEELQQYIENQCSSPACFEDIKGFVELLDPVEMKQLAHEYVPALAKRQTEPLRTAVVKVLAYQLQYLVLTVPGLVVQQPAAAPEWKCSITGTTSKSPTCPERFQQLAQSGAALYQALIESVGNTDGHDPDCVPELAILTATALVKVSGFDGTTAGGHTPPLHSANPARLFQAALILENQLSRTPKHTRVTLLLVRIYIVIGCVSRAGELWETMDVKRTIIDSLSPYFLDRLATISPSAVVPTPSRPEKSLTYPLRAYYAHSLRMRMPRRLADAFESESLVSILDIPDFMEKLRASCTLVMGHIEELRALRALGQRSTPPSNEPLLSDISTETQLSECIDYGSVPRLDVSTARPIYDLLRIGPGPSNARSQLSIISERFFEVLSYKQPTNIKAANPLQAASVDHIVVLETLQQLGDSLTKFLHKAHQKLTAQESSFYELIGLLTSIIPLLTSPQGPAPTAGVAREVVNAITCSLDGMGLSALSLPDTPTQPLPVLMLGSLHGLSHLRDAAAAVKLTTAYLTSFNDLQRSRDRSGQSCFGNHVLADVKKLEAAAAKTFSDGKARVALLRKEVNTSWESRIRGWALDGSDELTSSLKAAVGGAAERWTKTVADSYQTNVKGWELVRWE</sequence>
<dbReference type="Pfam" id="PF09797">
    <property type="entry name" value="NatB_MDM20"/>
    <property type="match status" value="1"/>
</dbReference>
<dbReference type="PANTHER" id="PTHR22767:SF3">
    <property type="entry name" value="N-ALPHA-ACETYLTRANSFERASE 25, NATB AUXILIARY SUBUNIT"/>
    <property type="match status" value="1"/>
</dbReference>
<evidence type="ECO:0000256" key="1">
    <source>
        <dbReference type="ARBA" id="ARBA00006298"/>
    </source>
</evidence>
<keyword evidence="3" id="KW-1185">Reference proteome</keyword>
<dbReference type="AlphaFoldDB" id="A0A8K0TL38"/>
<dbReference type="InterPro" id="IPR019183">
    <property type="entry name" value="NAA25_NatB_aux_su"/>
</dbReference>
<name>A0A8K0TL38_9PEZI</name>
<comment type="caution">
    <text evidence="2">The sequence shown here is derived from an EMBL/GenBank/DDBJ whole genome shotgun (WGS) entry which is preliminary data.</text>
</comment>
<dbReference type="EMBL" id="JAGPXD010000002">
    <property type="protein sequence ID" value="KAH7369455.1"/>
    <property type="molecule type" value="Genomic_DNA"/>
</dbReference>
<comment type="similarity">
    <text evidence="1">Belongs to the MDM20/NAA25 family.</text>
</comment>
<proteinExistence type="inferred from homology"/>
<accession>A0A8K0TL38</accession>
<dbReference type="GO" id="GO:0031416">
    <property type="term" value="C:NatB complex"/>
    <property type="evidence" value="ECO:0007669"/>
    <property type="project" value="TreeGrafter"/>
</dbReference>
<reference evidence="2" key="1">
    <citation type="journal article" date="2021" name="Nat. Commun.">
        <title>Genetic determinants of endophytism in the Arabidopsis root mycobiome.</title>
        <authorList>
            <person name="Mesny F."/>
            <person name="Miyauchi S."/>
            <person name="Thiergart T."/>
            <person name="Pickel B."/>
            <person name="Atanasova L."/>
            <person name="Karlsson M."/>
            <person name="Huettel B."/>
            <person name="Barry K.W."/>
            <person name="Haridas S."/>
            <person name="Chen C."/>
            <person name="Bauer D."/>
            <person name="Andreopoulos W."/>
            <person name="Pangilinan J."/>
            <person name="LaButti K."/>
            <person name="Riley R."/>
            <person name="Lipzen A."/>
            <person name="Clum A."/>
            <person name="Drula E."/>
            <person name="Henrissat B."/>
            <person name="Kohler A."/>
            <person name="Grigoriev I.V."/>
            <person name="Martin F.M."/>
            <person name="Hacquard S."/>
        </authorList>
    </citation>
    <scope>NUCLEOTIDE SEQUENCE</scope>
    <source>
        <strain evidence="2">MPI-CAGE-AT-0016</strain>
    </source>
</reference>
<protein>
    <submittedName>
        <fullName evidence="2">N-acetyltransferase B complex non catalytic subunit-domain-containing protein</fullName>
    </submittedName>
</protein>
<gene>
    <name evidence="2" type="ORF">B0T11DRAFT_73649</name>
</gene>